<comment type="caution">
    <text evidence="1">The sequence shown here is derived from an EMBL/GenBank/DDBJ whole genome shotgun (WGS) entry which is preliminary data.</text>
</comment>
<proteinExistence type="predicted"/>
<organism evidence="1 2">
    <name type="scientific">Apolygus lucorum</name>
    <name type="common">Small green plant bug</name>
    <name type="synonym">Lygocoris lucorum</name>
    <dbReference type="NCBI Taxonomy" id="248454"/>
    <lineage>
        <taxon>Eukaryota</taxon>
        <taxon>Metazoa</taxon>
        <taxon>Ecdysozoa</taxon>
        <taxon>Arthropoda</taxon>
        <taxon>Hexapoda</taxon>
        <taxon>Insecta</taxon>
        <taxon>Pterygota</taxon>
        <taxon>Neoptera</taxon>
        <taxon>Paraneoptera</taxon>
        <taxon>Hemiptera</taxon>
        <taxon>Heteroptera</taxon>
        <taxon>Panheteroptera</taxon>
        <taxon>Cimicomorpha</taxon>
        <taxon>Miridae</taxon>
        <taxon>Mirini</taxon>
        <taxon>Apolygus</taxon>
    </lineage>
</organism>
<protein>
    <submittedName>
        <fullName evidence="1">Uncharacterized protein</fullName>
    </submittedName>
</protein>
<feature type="non-terminal residue" evidence="1">
    <location>
        <position position="1"/>
    </location>
</feature>
<gene>
    <name evidence="1" type="ORF">GE061_010913</name>
</gene>
<evidence type="ECO:0000313" key="2">
    <source>
        <dbReference type="Proteomes" id="UP000466442"/>
    </source>
</evidence>
<reference evidence="1" key="1">
    <citation type="journal article" date="2021" name="Mol. Ecol. Resour.">
        <title>Apolygus lucorum genome provides insights into omnivorousness and mesophyll feeding.</title>
        <authorList>
            <person name="Liu Y."/>
            <person name="Liu H."/>
            <person name="Wang H."/>
            <person name="Huang T."/>
            <person name="Liu B."/>
            <person name="Yang B."/>
            <person name="Yin L."/>
            <person name="Li B."/>
            <person name="Zhang Y."/>
            <person name="Zhang S."/>
            <person name="Jiang F."/>
            <person name="Zhang X."/>
            <person name="Ren Y."/>
            <person name="Wang B."/>
            <person name="Wang S."/>
            <person name="Lu Y."/>
            <person name="Wu K."/>
            <person name="Fan W."/>
            <person name="Wang G."/>
        </authorList>
    </citation>
    <scope>NUCLEOTIDE SEQUENCE</scope>
    <source>
        <strain evidence="1">12Hb</strain>
    </source>
</reference>
<evidence type="ECO:0000313" key="1">
    <source>
        <dbReference type="EMBL" id="KAF6213197.1"/>
    </source>
</evidence>
<dbReference type="EMBL" id="WIXP02000003">
    <property type="protein sequence ID" value="KAF6213197.1"/>
    <property type="molecule type" value="Genomic_DNA"/>
</dbReference>
<name>A0A8S9XWB1_APOLU</name>
<dbReference type="Proteomes" id="UP000466442">
    <property type="component" value="Unassembled WGS sequence"/>
</dbReference>
<sequence length="101" mass="11881">MLQHSRKYLTFGWHSGSLFFIYVVLSNGEFHQEGERQQENDRLNPAYLNPDLYREGIASLVNAKERAEELMYKNDIIAQLVTEMPYHDIQNRLLISGNHKE</sequence>
<accession>A0A8S9XWB1</accession>
<keyword evidence="2" id="KW-1185">Reference proteome</keyword>
<dbReference type="AlphaFoldDB" id="A0A8S9XWB1"/>